<reference evidence="1" key="1">
    <citation type="submission" date="2021-04" db="EMBL/GenBank/DDBJ databases">
        <authorList>
            <person name="Rodrigo-Torres L."/>
            <person name="Arahal R. D."/>
            <person name="Lucena T."/>
        </authorList>
    </citation>
    <scope>NUCLEOTIDE SEQUENCE</scope>
    <source>
        <strain evidence="1">CECT 9275</strain>
    </source>
</reference>
<protein>
    <recommendedName>
        <fullName evidence="3">FAD-dependent oxidoreductase</fullName>
    </recommendedName>
</protein>
<sequence length="473" mass="50973">MPKSAYDAVVVGSGPNGLAAAITLRQAGLTVLLIEGSEQIGGGMRSRELTLPGFVHDVCSAVHPMARISPFFSSLPLQQHGLAYADPEIAAAHPLDDGSAAVLRHSLKDTADGLGTDRQPYLDLMEQLVKDIPKLLPELLSAFPVPRHPIALGRFGLQAITTASHLSGRFKTMQARGLWGGMAAHSMQPLDHLLTSGIGLMLMGAAHLANWPVVKGGSQSLANALLSYYGSIGGEVQTGFCVKDLEELPTSKVVLMDVTPSQLLKIAGKNLSGRYTKRLRKYRYGMGVFKVDWALKEPVPFSNPDCRRAGTVHIGGSFEEIADSEKKIANGKAAERPFVLFSQPSLFDTSRAPEGLHTAWAYCHVPSGLSQDQTRVIENQMERFAPGFRETILARHTMNASEMEAYNPNYVGGDINGGVQDIWQHFSRPVLSTSPYRTSAKGLYLCSSSTPPGGGVHGMCGYHAAIRALKDIF</sequence>
<dbReference type="Gene3D" id="3.50.50.60">
    <property type="entry name" value="FAD/NAD(P)-binding domain"/>
    <property type="match status" value="1"/>
</dbReference>
<comment type="caution">
    <text evidence="1">The sequence shown here is derived from an EMBL/GenBank/DDBJ whole genome shotgun (WGS) entry which is preliminary data.</text>
</comment>
<dbReference type="EMBL" id="CAJRAF010000004">
    <property type="protein sequence ID" value="CAG5017495.1"/>
    <property type="molecule type" value="Genomic_DNA"/>
</dbReference>
<organism evidence="1 2">
    <name type="scientific">Dyadobacter helix</name>
    <dbReference type="NCBI Taxonomy" id="2822344"/>
    <lineage>
        <taxon>Bacteria</taxon>
        <taxon>Pseudomonadati</taxon>
        <taxon>Bacteroidota</taxon>
        <taxon>Cytophagia</taxon>
        <taxon>Cytophagales</taxon>
        <taxon>Spirosomataceae</taxon>
        <taxon>Dyadobacter</taxon>
    </lineage>
</organism>
<proteinExistence type="predicted"/>
<dbReference type="PRINTS" id="PR00411">
    <property type="entry name" value="PNDRDTASEI"/>
</dbReference>
<dbReference type="RefSeq" id="WP_215242120.1">
    <property type="nucleotide sequence ID" value="NZ_CAJRAF010000004.1"/>
</dbReference>
<dbReference type="PANTHER" id="PTHR10668">
    <property type="entry name" value="PHYTOENE DEHYDROGENASE"/>
    <property type="match status" value="1"/>
</dbReference>
<accession>A0A916JHQ3</accession>
<evidence type="ECO:0008006" key="3">
    <source>
        <dbReference type="Google" id="ProtNLM"/>
    </source>
</evidence>
<dbReference type="PANTHER" id="PTHR10668:SF105">
    <property type="entry name" value="DEHYDROGENASE-RELATED"/>
    <property type="match status" value="1"/>
</dbReference>
<keyword evidence="2" id="KW-1185">Reference proteome</keyword>
<dbReference type="Pfam" id="PF13450">
    <property type="entry name" value="NAD_binding_8"/>
    <property type="match status" value="1"/>
</dbReference>
<dbReference type="Proteomes" id="UP000680038">
    <property type="component" value="Unassembled WGS sequence"/>
</dbReference>
<dbReference type="AlphaFoldDB" id="A0A916JHQ3"/>
<evidence type="ECO:0000313" key="2">
    <source>
        <dbReference type="Proteomes" id="UP000680038"/>
    </source>
</evidence>
<name>A0A916JHQ3_9BACT</name>
<gene>
    <name evidence="1" type="ORF">DYBT9275_05784</name>
</gene>
<evidence type="ECO:0000313" key="1">
    <source>
        <dbReference type="EMBL" id="CAG5017495.1"/>
    </source>
</evidence>
<dbReference type="InterPro" id="IPR036188">
    <property type="entry name" value="FAD/NAD-bd_sf"/>
</dbReference>
<dbReference type="SUPFAM" id="SSF51905">
    <property type="entry name" value="FAD/NAD(P)-binding domain"/>
    <property type="match status" value="1"/>
</dbReference>